<comment type="caution">
    <text evidence="1">The sequence shown here is derived from an EMBL/GenBank/DDBJ whole genome shotgun (WGS) entry which is preliminary data.</text>
</comment>
<protein>
    <submittedName>
        <fullName evidence="1">Uncharacterized protein</fullName>
    </submittedName>
</protein>
<name>A0A420W8C9_9BACT</name>
<dbReference type="AlphaFoldDB" id="A0A420W8C9"/>
<evidence type="ECO:0000313" key="2">
    <source>
        <dbReference type="Proteomes" id="UP000280881"/>
    </source>
</evidence>
<reference evidence="1 2" key="1">
    <citation type="submission" date="2018-10" db="EMBL/GenBank/DDBJ databases">
        <title>Genomic Encyclopedia of Type Strains, Phase IV (KMG-IV): sequencing the most valuable type-strain genomes for metagenomic binning, comparative biology and taxonomic classification.</title>
        <authorList>
            <person name="Goeker M."/>
        </authorList>
    </citation>
    <scope>NUCLEOTIDE SEQUENCE [LARGE SCALE GENOMIC DNA]</scope>
    <source>
        <strain evidence="1 2">DSM 15521</strain>
    </source>
</reference>
<organism evidence="1 2">
    <name type="scientific">Thermovibrio guaymasensis</name>
    <dbReference type="NCBI Taxonomy" id="240167"/>
    <lineage>
        <taxon>Bacteria</taxon>
        <taxon>Pseudomonadati</taxon>
        <taxon>Aquificota</taxon>
        <taxon>Aquificia</taxon>
        <taxon>Desulfurobacteriales</taxon>
        <taxon>Desulfurobacteriaceae</taxon>
        <taxon>Thermovibrio</taxon>
    </lineage>
</organism>
<accession>A0A420W8C9</accession>
<dbReference type="RefSeq" id="WP_121169814.1">
    <property type="nucleotide sequence ID" value="NZ_RBIE01000001.1"/>
</dbReference>
<sequence length="89" mass="10506">MPKSTIKELAEVLRSENIFLRCLLDAGRVTKEDLEEIKKFQERKRPLIEKILKLDNKDLLLILDDVKELTKRNLRNKDLLLSLIEKFSS</sequence>
<evidence type="ECO:0000313" key="1">
    <source>
        <dbReference type="EMBL" id="RKQ63571.1"/>
    </source>
</evidence>
<keyword evidence="2" id="KW-1185">Reference proteome</keyword>
<proteinExistence type="predicted"/>
<dbReference type="Proteomes" id="UP000280881">
    <property type="component" value="Unassembled WGS sequence"/>
</dbReference>
<gene>
    <name evidence="1" type="ORF">C7457_0445</name>
</gene>
<dbReference type="EMBL" id="RBIE01000001">
    <property type="protein sequence ID" value="RKQ63571.1"/>
    <property type="molecule type" value="Genomic_DNA"/>
</dbReference>